<dbReference type="EMBL" id="CP036276">
    <property type="protein sequence ID" value="QDU41965.1"/>
    <property type="molecule type" value="Genomic_DNA"/>
</dbReference>
<proteinExistence type="predicted"/>
<dbReference type="KEGG" id="sdyn:Mal52_04200"/>
<protein>
    <submittedName>
        <fullName evidence="1">Uncharacterized protein</fullName>
    </submittedName>
</protein>
<reference evidence="1 2" key="1">
    <citation type="submission" date="2019-02" db="EMBL/GenBank/DDBJ databases">
        <title>Deep-cultivation of Planctomycetes and their phenomic and genomic characterization uncovers novel biology.</title>
        <authorList>
            <person name="Wiegand S."/>
            <person name="Jogler M."/>
            <person name="Boedeker C."/>
            <person name="Pinto D."/>
            <person name="Vollmers J."/>
            <person name="Rivas-Marin E."/>
            <person name="Kohn T."/>
            <person name="Peeters S.H."/>
            <person name="Heuer A."/>
            <person name="Rast P."/>
            <person name="Oberbeckmann S."/>
            <person name="Bunk B."/>
            <person name="Jeske O."/>
            <person name="Meyerdierks A."/>
            <person name="Storesund J.E."/>
            <person name="Kallscheuer N."/>
            <person name="Luecker S."/>
            <person name="Lage O.M."/>
            <person name="Pohl T."/>
            <person name="Merkel B.J."/>
            <person name="Hornburger P."/>
            <person name="Mueller R.-W."/>
            <person name="Bruemmer F."/>
            <person name="Labrenz M."/>
            <person name="Spormann A.M."/>
            <person name="Op den Camp H."/>
            <person name="Overmann J."/>
            <person name="Amann R."/>
            <person name="Jetten M.S.M."/>
            <person name="Mascher T."/>
            <person name="Medema M.H."/>
            <person name="Devos D.P."/>
            <person name="Kaster A.-K."/>
            <person name="Ovreas L."/>
            <person name="Rohde M."/>
            <person name="Galperin M.Y."/>
            <person name="Jogler C."/>
        </authorList>
    </citation>
    <scope>NUCLEOTIDE SEQUENCE [LARGE SCALE GENOMIC DNA]</scope>
    <source>
        <strain evidence="1 2">Mal52</strain>
    </source>
</reference>
<dbReference type="Proteomes" id="UP000319383">
    <property type="component" value="Chromosome"/>
</dbReference>
<name>A0A517ZHL6_9PLAN</name>
<accession>A0A517ZHL6</accession>
<keyword evidence="2" id="KW-1185">Reference proteome</keyword>
<evidence type="ECO:0000313" key="2">
    <source>
        <dbReference type="Proteomes" id="UP000319383"/>
    </source>
</evidence>
<evidence type="ECO:0000313" key="1">
    <source>
        <dbReference type="EMBL" id="QDU41965.1"/>
    </source>
</evidence>
<organism evidence="1 2">
    <name type="scientific">Symmachiella dynata</name>
    <dbReference type="NCBI Taxonomy" id="2527995"/>
    <lineage>
        <taxon>Bacteria</taxon>
        <taxon>Pseudomonadati</taxon>
        <taxon>Planctomycetota</taxon>
        <taxon>Planctomycetia</taxon>
        <taxon>Planctomycetales</taxon>
        <taxon>Planctomycetaceae</taxon>
        <taxon>Symmachiella</taxon>
    </lineage>
</organism>
<dbReference type="AlphaFoldDB" id="A0A517ZHL6"/>
<sequence length="157" mass="18081">MGLAPVCCTRQLPRQPMLVFEFKVGLFGRQARIGALARSGHCATTVCSGKNSYLSCPATNQRMILEVALISRKWHSAMMLMTLRRPKCRRIVRCEQHPIPFQHDLRFSPKVGYKWQQQLISSRPAQIFTHWNSMDSPQRPRGLLKYNRTLPPRFSTA</sequence>
<gene>
    <name evidence="1" type="ORF">Mal52_04200</name>
</gene>